<organism evidence="7 8">
    <name type="scientific">Fuerstiella marisgermanici</name>
    <dbReference type="NCBI Taxonomy" id="1891926"/>
    <lineage>
        <taxon>Bacteria</taxon>
        <taxon>Pseudomonadati</taxon>
        <taxon>Planctomycetota</taxon>
        <taxon>Planctomycetia</taxon>
        <taxon>Planctomycetales</taxon>
        <taxon>Planctomycetaceae</taxon>
        <taxon>Fuerstiella</taxon>
    </lineage>
</organism>
<dbReference type="KEGG" id="fmr:Fuma_00922"/>
<dbReference type="InterPro" id="IPR008271">
    <property type="entry name" value="Ser/Thr_kinase_AS"/>
</dbReference>
<dbReference type="RefSeq" id="WP_145943988.1">
    <property type="nucleotide sequence ID" value="NZ_CP017641.1"/>
</dbReference>
<dbReference type="Proteomes" id="UP000187735">
    <property type="component" value="Chromosome"/>
</dbReference>
<dbReference type="GO" id="GO:0005524">
    <property type="term" value="F:ATP binding"/>
    <property type="evidence" value="ECO:0007669"/>
    <property type="project" value="UniProtKB-UniRule"/>
</dbReference>
<dbReference type="Gene3D" id="3.30.200.20">
    <property type="entry name" value="Phosphorylase Kinase, domain 1"/>
    <property type="match status" value="1"/>
</dbReference>
<keyword evidence="2 5" id="KW-0547">Nucleotide-binding</keyword>
<dbReference type="PROSITE" id="PS50011">
    <property type="entry name" value="PROTEIN_KINASE_DOM"/>
    <property type="match status" value="1"/>
</dbReference>
<dbReference type="InterPro" id="IPR017441">
    <property type="entry name" value="Protein_kinase_ATP_BS"/>
</dbReference>
<evidence type="ECO:0000256" key="4">
    <source>
        <dbReference type="ARBA" id="ARBA00022840"/>
    </source>
</evidence>
<feature type="domain" description="Protein kinase" evidence="6">
    <location>
        <begin position="63"/>
        <end position="323"/>
    </location>
</feature>
<evidence type="ECO:0000256" key="2">
    <source>
        <dbReference type="ARBA" id="ARBA00022741"/>
    </source>
</evidence>
<dbReference type="EC" id="2.7.11.1" evidence="7"/>
<accession>A0A1P8WB86</accession>
<dbReference type="STRING" id="1891926.Fuma_00922"/>
<keyword evidence="8" id="KW-1185">Reference proteome</keyword>
<evidence type="ECO:0000313" key="7">
    <source>
        <dbReference type="EMBL" id="APZ91334.1"/>
    </source>
</evidence>
<dbReference type="InterPro" id="IPR011009">
    <property type="entry name" value="Kinase-like_dom_sf"/>
</dbReference>
<dbReference type="SUPFAM" id="SSF56112">
    <property type="entry name" value="Protein kinase-like (PK-like)"/>
    <property type="match status" value="1"/>
</dbReference>
<dbReference type="AlphaFoldDB" id="A0A1P8WB86"/>
<dbReference type="OrthoDB" id="6111975at2"/>
<dbReference type="Gene3D" id="1.10.510.10">
    <property type="entry name" value="Transferase(Phosphotransferase) domain 1"/>
    <property type="match status" value="1"/>
</dbReference>
<evidence type="ECO:0000313" key="8">
    <source>
        <dbReference type="Proteomes" id="UP000187735"/>
    </source>
</evidence>
<dbReference type="InterPro" id="IPR000719">
    <property type="entry name" value="Prot_kinase_dom"/>
</dbReference>
<evidence type="ECO:0000259" key="6">
    <source>
        <dbReference type="PROSITE" id="PS50011"/>
    </source>
</evidence>
<feature type="binding site" evidence="5">
    <location>
        <position position="92"/>
    </location>
    <ligand>
        <name>ATP</name>
        <dbReference type="ChEBI" id="CHEBI:30616"/>
    </ligand>
</feature>
<evidence type="ECO:0000256" key="1">
    <source>
        <dbReference type="ARBA" id="ARBA00022679"/>
    </source>
</evidence>
<dbReference type="PANTHER" id="PTHR43289">
    <property type="entry name" value="MITOGEN-ACTIVATED PROTEIN KINASE KINASE KINASE 20-RELATED"/>
    <property type="match status" value="1"/>
</dbReference>
<reference evidence="7 8" key="1">
    <citation type="journal article" date="2016" name="Front. Microbiol.">
        <title>Fuerstia marisgermanicae gen. nov., sp. nov., an Unusual Member of the Phylum Planctomycetes from the German Wadden Sea.</title>
        <authorList>
            <person name="Kohn T."/>
            <person name="Heuer A."/>
            <person name="Jogler M."/>
            <person name="Vollmers J."/>
            <person name="Boedeker C."/>
            <person name="Bunk B."/>
            <person name="Rast P."/>
            <person name="Borchert D."/>
            <person name="Glockner I."/>
            <person name="Freese H.M."/>
            <person name="Klenk H.P."/>
            <person name="Overmann J."/>
            <person name="Kaster A.K."/>
            <person name="Rohde M."/>
            <person name="Wiegand S."/>
            <person name="Jogler C."/>
        </authorList>
    </citation>
    <scope>NUCLEOTIDE SEQUENCE [LARGE SCALE GENOMIC DNA]</scope>
    <source>
        <strain evidence="7 8">NH11</strain>
    </source>
</reference>
<dbReference type="Pfam" id="PF00069">
    <property type="entry name" value="Pkinase"/>
    <property type="match status" value="1"/>
</dbReference>
<dbReference type="GO" id="GO:0004674">
    <property type="term" value="F:protein serine/threonine kinase activity"/>
    <property type="evidence" value="ECO:0007669"/>
    <property type="project" value="UniProtKB-EC"/>
</dbReference>
<evidence type="ECO:0000256" key="5">
    <source>
        <dbReference type="PROSITE-ProRule" id="PRU10141"/>
    </source>
</evidence>
<sequence>MPELYCPGCNEAFPNNDGKCPRCGMLPAQSMDTVLVPDDGDVTSSTGIELDEVLLDGQVVHIYACQNMLGRGGMGVVYLATNQNLDRQVALKVLSPRQASRSIDYVARFENEGRAAAALVHPNIVTTHAIGKTGPHHFLEMEFVPGQSLQKEIDSTGGIGPLRATQMVVGIAEGLAMAHRMGIVHRDLKPDNVLVTPAGHPKIADFGLAKQIRSSNGGTTKLAGTPHFMAAELWQGVEASPASDVFALGVCYYLMLTGQYPFEGETMTSLMAAILAGEYKGVRRHNPDIPLEMAEAVSLMLARAPENRPRDGAAVSQLLQAVLGSTRDMHSLVYEAFHGIPSVQWEQAGSGVRIDLKLPEERHQAVYIENSDHRAGDRLLNIYSLCCEARTDFYEDALRLNAVVLHGGLSIKDIDGKPWFVMVDTYPRATVSAEEIRRSAIEVGSRADEIERLLTGKDEN</sequence>
<dbReference type="PANTHER" id="PTHR43289:SF6">
    <property type="entry name" value="SERINE_THREONINE-PROTEIN KINASE NEKL-3"/>
    <property type="match status" value="1"/>
</dbReference>
<evidence type="ECO:0000256" key="3">
    <source>
        <dbReference type="ARBA" id="ARBA00022777"/>
    </source>
</evidence>
<proteinExistence type="predicted"/>
<name>A0A1P8WB86_9PLAN</name>
<dbReference type="PROSITE" id="PS00107">
    <property type="entry name" value="PROTEIN_KINASE_ATP"/>
    <property type="match status" value="1"/>
</dbReference>
<dbReference type="SMART" id="SM00220">
    <property type="entry name" value="S_TKc"/>
    <property type="match status" value="1"/>
</dbReference>
<dbReference type="PROSITE" id="PS00108">
    <property type="entry name" value="PROTEIN_KINASE_ST"/>
    <property type="match status" value="1"/>
</dbReference>
<gene>
    <name evidence="7" type="primary">prkC_5</name>
    <name evidence="7" type="ORF">Fuma_00922</name>
</gene>
<keyword evidence="1 7" id="KW-0808">Transferase</keyword>
<protein>
    <submittedName>
        <fullName evidence="7">Serine/threonine-protein kinase PrkC</fullName>
        <ecNumber evidence="7">2.7.11.1</ecNumber>
    </submittedName>
</protein>
<dbReference type="EMBL" id="CP017641">
    <property type="protein sequence ID" value="APZ91334.1"/>
    <property type="molecule type" value="Genomic_DNA"/>
</dbReference>
<keyword evidence="3 7" id="KW-0418">Kinase</keyword>
<keyword evidence="4 5" id="KW-0067">ATP-binding</keyword>
<dbReference type="CDD" id="cd14014">
    <property type="entry name" value="STKc_PknB_like"/>
    <property type="match status" value="1"/>
</dbReference>